<organism evidence="1 2">
    <name type="scientific">Ensete ventricosum</name>
    <name type="common">Abyssinian banana</name>
    <name type="synonym">Musa ensete</name>
    <dbReference type="NCBI Taxonomy" id="4639"/>
    <lineage>
        <taxon>Eukaryota</taxon>
        <taxon>Viridiplantae</taxon>
        <taxon>Streptophyta</taxon>
        <taxon>Embryophyta</taxon>
        <taxon>Tracheophyta</taxon>
        <taxon>Spermatophyta</taxon>
        <taxon>Magnoliopsida</taxon>
        <taxon>Liliopsida</taxon>
        <taxon>Zingiberales</taxon>
        <taxon>Musaceae</taxon>
        <taxon>Ensete</taxon>
    </lineage>
</organism>
<accession>A0A426WVF6</accession>
<proteinExistence type="predicted"/>
<evidence type="ECO:0000313" key="1">
    <source>
        <dbReference type="EMBL" id="RRT31206.1"/>
    </source>
</evidence>
<dbReference type="EMBL" id="AMZH03043966">
    <property type="protein sequence ID" value="RRT31206.1"/>
    <property type="molecule type" value="Genomic_DNA"/>
</dbReference>
<protein>
    <submittedName>
        <fullName evidence="1">Uncharacterized protein</fullName>
    </submittedName>
</protein>
<dbReference type="AlphaFoldDB" id="A0A426WVF6"/>
<gene>
    <name evidence="1" type="ORF">B296_00059114</name>
</gene>
<reference evidence="1 2" key="1">
    <citation type="journal article" date="2014" name="Agronomy (Basel)">
        <title>A Draft Genome Sequence for Ensete ventricosum, the Drought-Tolerant Tree Against Hunger.</title>
        <authorList>
            <person name="Harrison J."/>
            <person name="Moore K.A."/>
            <person name="Paszkiewicz K."/>
            <person name="Jones T."/>
            <person name="Grant M."/>
            <person name="Ambacheew D."/>
            <person name="Muzemil S."/>
            <person name="Studholme D.J."/>
        </authorList>
    </citation>
    <scope>NUCLEOTIDE SEQUENCE [LARGE SCALE GENOMIC DNA]</scope>
</reference>
<sequence>MGSHTSTVLQKKHNDHKLACKVGFRSVFCAPSQNLKILAIPNVLAHEKSYKHGFAKKRYGHKLYARSSFD</sequence>
<comment type="caution">
    <text evidence="1">The sequence shown here is derived from an EMBL/GenBank/DDBJ whole genome shotgun (WGS) entry which is preliminary data.</text>
</comment>
<name>A0A426WVF6_ENSVE</name>
<evidence type="ECO:0000313" key="2">
    <source>
        <dbReference type="Proteomes" id="UP000287651"/>
    </source>
</evidence>
<dbReference type="Proteomes" id="UP000287651">
    <property type="component" value="Unassembled WGS sequence"/>
</dbReference>